<dbReference type="Pfam" id="PF19578">
    <property type="entry name" value="DUF6090"/>
    <property type="match status" value="1"/>
</dbReference>
<gene>
    <name evidence="2" type="ORF">ES692_04965</name>
</gene>
<comment type="caution">
    <text evidence="2">The sequence shown here is derived from an EMBL/GenBank/DDBJ whole genome shotgun (WGS) entry which is preliminary data.</text>
</comment>
<evidence type="ECO:0000256" key="1">
    <source>
        <dbReference type="SAM" id="Phobius"/>
    </source>
</evidence>
<dbReference type="AlphaFoldDB" id="A0A5C7BGW4"/>
<accession>A0A5C7BGW4</accession>
<dbReference type="STRING" id="1123037.GCA_000425305_02756"/>
<sequence>MIKFFRKIRQNMIKENKASKYLLYAIGEIFLVVIGILIALQINNWNEDSKQSRIEQQYLVALKEEFKYSHQKLEQVIAVNKSNADYALKISDLMGPDIPAITEKEFSTLAMEMTNWEVIYHPNQAVLDEIISSGKLSIFSNAKLKFALSSSKGLLSKIRFQEDEHAVVRRDIIAIMNADGNAKKMITDAQGDTFDIKESKFKLGNLHLLQSQKLENELTDFILTARYLNQNYYEELKTELDAMLKLIDNEIDSK</sequence>
<feature type="transmembrane region" description="Helical" evidence="1">
    <location>
        <begin position="21"/>
        <end position="42"/>
    </location>
</feature>
<proteinExistence type="predicted"/>
<name>A0A5C7BGW4_9FLAO</name>
<reference evidence="2 3" key="1">
    <citation type="submission" date="2019-08" db="EMBL/GenBank/DDBJ databases">
        <title>Genome of Psychroserpens burtonensis ACAM 167.</title>
        <authorList>
            <person name="Bowman J.P."/>
        </authorList>
    </citation>
    <scope>NUCLEOTIDE SEQUENCE [LARGE SCALE GENOMIC DNA]</scope>
    <source>
        <strain evidence="2 3">ACAM 167</strain>
    </source>
</reference>
<dbReference type="InterPro" id="IPR045749">
    <property type="entry name" value="DUF6090"/>
</dbReference>
<keyword evidence="1" id="KW-1133">Transmembrane helix</keyword>
<protein>
    <submittedName>
        <fullName evidence="2">Uncharacterized protein</fullName>
    </submittedName>
</protein>
<evidence type="ECO:0000313" key="3">
    <source>
        <dbReference type="Proteomes" id="UP000321938"/>
    </source>
</evidence>
<keyword evidence="1" id="KW-0812">Transmembrane</keyword>
<dbReference type="Proteomes" id="UP000321938">
    <property type="component" value="Unassembled WGS sequence"/>
</dbReference>
<dbReference type="EMBL" id="VOSB01000006">
    <property type="protein sequence ID" value="TXE18805.1"/>
    <property type="molecule type" value="Genomic_DNA"/>
</dbReference>
<dbReference type="OrthoDB" id="821805at2"/>
<keyword evidence="1" id="KW-0472">Membrane</keyword>
<organism evidence="2 3">
    <name type="scientific">Psychroserpens burtonensis</name>
    <dbReference type="NCBI Taxonomy" id="49278"/>
    <lineage>
        <taxon>Bacteria</taxon>
        <taxon>Pseudomonadati</taxon>
        <taxon>Bacteroidota</taxon>
        <taxon>Flavobacteriia</taxon>
        <taxon>Flavobacteriales</taxon>
        <taxon>Flavobacteriaceae</taxon>
        <taxon>Psychroserpens</taxon>
    </lineage>
</organism>
<keyword evidence="3" id="KW-1185">Reference proteome</keyword>
<evidence type="ECO:0000313" key="2">
    <source>
        <dbReference type="EMBL" id="TXE18805.1"/>
    </source>
</evidence>